<evidence type="ECO:0000256" key="17">
    <source>
        <dbReference type="ARBA" id="ARBA00034808"/>
    </source>
</evidence>
<evidence type="ECO:0000256" key="20">
    <source>
        <dbReference type="ARBA" id="ARBA00076756"/>
    </source>
</evidence>
<keyword evidence="13" id="KW-0238">DNA-binding</keyword>
<keyword evidence="10" id="KW-0347">Helicase</keyword>
<evidence type="ECO:0000256" key="23">
    <source>
        <dbReference type="PROSITE-ProRule" id="PRU00047"/>
    </source>
</evidence>
<keyword evidence="7" id="KW-0479">Metal-binding</keyword>
<keyword evidence="23" id="KW-0863">Zinc-finger</keyword>
<evidence type="ECO:0000256" key="19">
    <source>
        <dbReference type="ARBA" id="ARBA00074290"/>
    </source>
</evidence>
<dbReference type="SUPFAM" id="SSF52540">
    <property type="entry name" value="P-loop containing nucleoside triphosphate hydrolases"/>
    <property type="match status" value="1"/>
</dbReference>
<comment type="cofactor">
    <cofactor evidence="1">
        <name>Zn(2+)</name>
        <dbReference type="ChEBI" id="CHEBI:29105"/>
    </cofactor>
</comment>
<dbReference type="FunFam" id="3.40.50.300:FF:001084">
    <property type="entry name" value="RecQ like helicase 4"/>
    <property type="match status" value="1"/>
</dbReference>
<dbReference type="GO" id="GO:0005737">
    <property type="term" value="C:cytoplasm"/>
    <property type="evidence" value="ECO:0007669"/>
    <property type="project" value="UniProtKB-SubCell"/>
</dbReference>
<keyword evidence="12" id="KW-0067">ATP-binding</keyword>
<proteinExistence type="inferred from homology"/>
<dbReference type="InterPro" id="IPR014001">
    <property type="entry name" value="Helicase_ATP-bd"/>
</dbReference>
<evidence type="ECO:0000256" key="1">
    <source>
        <dbReference type="ARBA" id="ARBA00001947"/>
    </source>
</evidence>
<evidence type="ECO:0000256" key="5">
    <source>
        <dbReference type="ARBA" id="ARBA00022490"/>
    </source>
</evidence>
<dbReference type="Gene3D" id="4.10.60.10">
    <property type="entry name" value="Zinc finger, CCHC-type"/>
    <property type="match status" value="1"/>
</dbReference>
<dbReference type="SMART" id="SM00490">
    <property type="entry name" value="HELICc"/>
    <property type="match status" value="1"/>
</dbReference>
<dbReference type="FunFam" id="3.40.50.300:FF:000772">
    <property type="entry name" value="ATP-dependent DNA helicase Q4"/>
    <property type="match status" value="1"/>
</dbReference>
<dbReference type="InterPro" id="IPR027417">
    <property type="entry name" value="P-loop_NTPase"/>
</dbReference>
<evidence type="ECO:0000256" key="22">
    <source>
        <dbReference type="ARBA" id="ARBA00084018"/>
    </source>
</evidence>
<dbReference type="Pfam" id="PF00270">
    <property type="entry name" value="DEAD"/>
    <property type="match status" value="1"/>
</dbReference>
<evidence type="ECO:0000313" key="28">
    <source>
        <dbReference type="EMBL" id="KAL3859606.1"/>
    </source>
</evidence>
<dbReference type="GO" id="GO:0003677">
    <property type="term" value="F:DNA binding"/>
    <property type="evidence" value="ECO:0007669"/>
    <property type="project" value="UniProtKB-KW"/>
</dbReference>
<dbReference type="GO" id="GO:0043138">
    <property type="term" value="F:3'-5' DNA helicase activity"/>
    <property type="evidence" value="ECO:0007669"/>
    <property type="project" value="UniProtKB-EC"/>
</dbReference>
<organism evidence="28 29">
    <name type="scientific">Sinanodonta woodiana</name>
    <name type="common">Chinese pond mussel</name>
    <name type="synonym">Anodonta woodiana</name>
    <dbReference type="NCBI Taxonomy" id="1069815"/>
    <lineage>
        <taxon>Eukaryota</taxon>
        <taxon>Metazoa</taxon>
        <taxon>Spiralia</taxon>
        <taxon>Lophotrochozoa</taxon>
        <taxon>Mollusca</taxon>
        <taxon>Bivalvia</taxon>
        <taxon>Autobranchia</taxon>
        <taxon>Heteroconchia</taxon>
        <taxon>Palaeoheterodonta</taxon>
        <taxon>Unionida</taxon>
        <taxon>Unionoidea</taxon>
        <taxon>Unionidae</taxon>
        <taxon>Unioninae</taxon>
        <taxon>Sinanodonta</taxon>
    </lineage>
</organism>
<dbReference type="EMBL" id="JBJQND010000012">
    <property type="protein sequence ID" value="KAL3859606.1"/>
    <property type="molecule type" value="Genomic_DNA"/>
</dbReference>
<dbReference type="AlphaFoldDB" id="A0ABD3VF09"/>
<keyword evidence="15" id="KW-0539">Nucleus</keyword>
<feature type="region of interest" description="Disordered" evidence="24">
    <location>
        <begin position="285"/>
        <end position="325"/>
    </location>
</feature>
<dbReference type="InterPro" id="IPR011545">
    <property type="entry name" value="DEAD/DEAH_box_helicase_dom"/>
</dbReference>
<dbReference type="InterPro" id="IPR001650">
    <property type="entry name" value="Helicase_C-like"/>
</dbReference>
<dbReference type="InterPro" id="IPR036875">
    <property type="entry name" value="Znf_CCHC_sf"/>
</dbReference>
<keyword evidence="5" id="KW-0963">Cytoplasm</keyword>
<dbReference type="InterPro" id="IPR001878">
    <property type="entry name" value="Znf_CCHC"/>
</dbReference>
<evidence type="ECO:0000256" key="10">
    <source>
        <dbReference type="ARBA" id="ARBA00022806"/>
    </source>
</evidence>
<evidence type="ECO:0000256" key="2">
    <source>
        <dbReference type="ARBA" id="ARBA00004123"/>
    </source>
</evidence>
<evidence type="ECO:0000256" key="14">
    <source>
        <dbReference type="ARBA" id="ARBA00023235"/>
    </source>
</evidence>
<feature type="region of interest" description="Disordered" evidence="24">
    <location>
        <begin position="405"/>
        <end position="452"/>
    </location>
</feature>
<dbReference type="PANTHER" id="PTHR13710">
    <property type="entry name" value="DNA HELICASE RECQ FAMILY MEMBER"/>
    <property type="match status" value="1"/>
</dbReference>
<dbReference type="PROSITE" id="PS50158">
    <property type="entry name" value="ZF_CCHC"/>
    <property type="match status" value="1"/>
</dbReference>
<evidence type="ECO:0000259" key="27">
    <source>
        <dbReference type="PROSITE" id="PS51194"/>
    </source>
</evidence>
<dbReference type="SUPFAM" id="SSF57756">
    <property type="entry name" value="Retrovirus zinc finger-like domains"/>
    <property type="match status" value="1"/>
</dbReference>
<comment type="catalytic activity">
    <reaction evidence="16">
        <text>Couples ATP hydrolysis with the unwinding of duplex DNA by translocating in the 3'-5' direction.</text>
        <dbReference type="EC" id="5.6.2.4"/>
    </reaction>
</comment>
<comment type="catalytic activity">
    <reaction evidence="18">
        <text>ATP + H2O = ADP + phosphate + H(+)</text>
        <dbReference type="Rhea" id="RHEA:13065"/>
        <dbReference type="ChEBI" id="CHEBI:15377"/>
        <dbReference type="ChEBI" id="CHEBI:15378"/>
        <dbReference type="ChEBI" id="CHEBI:30616"/>
        <dbReference type="ChEBI" id="CHEBI:43474"/>
        <dbReference type="ChEBI" id="CHEBI:456216"/>
    </reaction>
</comment>
<dbReference type="PROSITE" id="PS51194">
    <property type="entry name" value="HELICASE_CTER"/>
    <property type="match status" value="1"/>
</dbReference>
<evidence type="ECO:0000256" key="4">
    <source>
        <dbReference type="ARBA" id="ARBA00005446"/>
    </source>
</evidence>
<comment type="caution">
    <text evidence="28">The sequence shown here is derived from an EMBL/GenBank/DDBJ whole genome shotgun (WGS) entry which is preliminary data.</text>
</comment>
<name>A0ABD3VF09_SINWO</name>
<dbReference type="Proteomes" id="UP001634394">
    <property type="component" value="Unassembled WGS sequence"/>
</dbReference>
<evidence type="ECO:0000256" key="3">
    <source>
        <dbReference type="ARBA" id="ARBA00004496"/>
    </source>
</evidence>
<dbReference type="GO" id="GO:0051276">
    <property type="term" value="P:chromosome organization"/>
    <property type="evidence" value="ECO:0007669"/>
    <property type="project" value="UniProtKB-ARBA"/>
</dbReference>
<evidence type="ECO:0000256" key="13">
    <source>
        <dbReference type="ARBA" id="ARBA00023125"/>
    </source>
</evidence>
<sequence length="1015" mass="113658">MADLASIKKRLKSWEWEFNETQHRKPGKNDIDQAPVDIQELYKTYTKLKRQMTKYGHEREPTLADQTENNANVRQNTINKTPRCNSPHHDNNTDADVNKLCVKQKIGPGVWGLEFDKPVNIQTEVKSDFSTKSAKTNSSSSQSYMSKLANKMFENSLKLSSKPKLVSNRSNVFRTTKASIEDEIKTPVHVTPNTNTMSTNSSHCADNSMVDISSVSEVSSAKKEPRSGTSFKTVKPMSGKRWDNNPTDAIMIPNKFIVRSRQKQTLPPGLSKTVHLHTKALHFEEEEEFEEMFSQTGSSLNENDTNLSDEKTSQSGHSKSEHKAIKRTCNVPKASEYSKEASKAQTAALENLRSSPKLNCESFSFRDRTGNTSIHDFTKDDEGKEGAYKTQPVNKALSKRSVITFRNGDDGKEKEEDEEKVQTSIRKRKAPVKKNTVGQNKAKRRKTMPDTEHQIGNEDIDVSVPSQPKEKSRPKVNLSNNNYVRLNMKVKTYRRKGKGMTGPQYKRKMWKQKMKARSESYGDACFKCGQSGHWANKCPGNKQSVEVDITPVCDADFPSIREASLMARGIKTDDITTLENSVALETDEDVDLKLQSDIVRAAPENLPPPPSMEPLIQGEDFDESLLLNGLHKFGFDEFLPGQKEAITRILSGLSTLVILSTGGGKSLCYQLPAYLYAQRSKCFTLVISPLVSLMEDQVTGLPPGVKGVCLHTNMTLAQREKVMNSVKNGEAHFLLVSPEAIAGGSMSLLSYASSLPPISFVCIDEAHCLSEWSHNFRPSYLRLCKVLREKFGVHCFLGLTATATLSTAADVAKHLHISDFQSATVRGTPMPPNLLLSVSCDDNKDEALLGLLQGERFVGCNSIIIYCTRREQTDRVATLIRTCLNKGQQQSLNAEDRQADKKGKKKQKRSLEWDAETYHAGLTPYQRKRVQNAFMSGRLRVVVATVAFGMGLDKADVRAIIHYNMPKSFESYVQEIGRAGRDGQLAHCHLFLDSEVSYYIFHFSYCTSHRSKINI</sequence>
<evidence type="ECO:0000313" key="29">
    <source>
        <dbReference type="Proteomes" id="UP001634394"/>
    </source>
</evidence>
<evidence type="ECO:0000256" key="16">
    <source>
        <dbReference type="ARBA" id="ARBA00034617"/>
    </source>
</evidence>
<feature type="domain" description="Helicase C-terminal" evidence="27">
    <location>
        <begin position="844"/>
        <end position="1015"/>
    </location>
</feature>
<dbReference type="FunFam" id="1.10.10.1460:FF:000001">
    <property type="entry name" value="DNA replication regulator Sld2"/>
    <property type="match status" value="1"/>
</dbReference>
<evidence type="ECO:0000256" key="15">
    <source>
        <dbReference type="ARBA" id="ARBA00023242"/>
    </source>
</evidence>
<evidence type="ECO:0000256" key="8">
    <source>
        <dbReference type="ARBA" id="ARBA00022741"/>
    </source>
</evidence>
<dbReference type="CDD" id="cd22289">
    <property type="entry name" value="RecQL4_SLD2_NTD"/>
    <property type="match status" value="1"/>
</dbReference>
<dbReference type="SMART" id="SM00343">
    <property type="entry name" value="ZnF_C2HC"/>
    <property type="match status" value="1"/>
</dbReference>
<evidence type="ECO:0000259" key="25">
    <source>
        <dbReference type="PROSITE" id="PS50158"/>
    </source>
</evidence>
<comment type="subcellular location">
    <subcellularLocation>
        <location evidence="3">Cytoplasm</location>
    </subcellularLocation>
    <subcellularLocation>
        <location evidence="2">Nucleus</location>
    </subcellularLocation>
</comment>
<gene>
    <name evidence="28" type="ORF">ACJMK2_009820</name>
</gene>
<comment type="similarity">
    <text evidence="4">Belongs to the helicase family. RecQ subfamily.</text>
</comment>
<dbReference type="Gene3D" id="3.40.50.300">
    <property type="entry name" value="P-loop containing nucleotide triphosphate hydrolases"/>
    <property type="match status" value="2"/>
</dbReference>
<reference evidence="28 29" key="1">
    <citation type="submission" date="2024-11" db="EMBL/GenBank/DDBJ databases">
        <title>Chromosome-level genome assembly of the freshwater bivalve Anodonta woodiana.</title>
        <authorList>
            <person name="Chen X."/>
        </authorList>
    </citation>
    <scope>NUCLEOTIDE SEQUENCE [LARGE SCALE GENOMIC DNA]</scope>
    <source>
        <strain evidence="28">MN2024</strain>
        <tissue evidence="28">Gills</tissue>
    </source>
</reference>
<keyword evidence="9" id="KW-0378">Hydrolase</keyword>
<feature type="region of interest" description="Disordered" evidence="24">
    <location>
        <begin position="891"/>
        <end position="910"/>
    </location>
</feature>
<accession>A0ABD3VF09</accession>
<feature type="compositionally biased region" description="Polar residues" evidence="24">
    <location>
        <begin position="293"/>
        <end position="306"/>
    </location>
</feature>
<evidence type="ECO:0000256" key="12">
    <source>
        <dbReference type="ARBA" id="ARBA00022840"/>
    </source>
</evidence>
<evidence type="ECO:0000256" key="7">
    <source>
        <dbReference type="ARBA" id="ARBA00022723"/>
    </source>
</evidence>
<keyword evidence="14" id="KW-0413">Isomerase</keyword>
<evidence type="ECO:0000256" key="24">
    <source>
        <dbReference type="SAM" id="MobiDB-lite"/>
    </source>
</evidence>
<dbReference type="CDD" id="cd18018">
    <property type="entry name" value="DEXHc_RecQ4-like"/>
    <property type="match status" value="1"/>
</dbReference>
<dbReference type="Pfam" id="PF00271">
    <property type="entry name" value="Helicase_C"/>
    <property type="match status" value="1"/>
</dbReference>
<dbReference type="PROSITE" id="PS51192">
    <property type="entry name" value="HELICASE_ATP_BIND_1"/>
    <property type="match status" value="1"/>
</dbReference>
<keyword evidence="6" id="KW-0597">Phosphoprotein</keyword>
<dbReference type="GO" id="GO:0016787">
    <property type="term" value="F:hydrolase activity"/>
    <property type="evidence" value="ECO:0007669"/>
    <property type="project" value="UniProtKB-KW"/>
</dbReference>
<feature type="region of interest" description="Disordered" evidence="24">
    <location>
        <begin position="217"/>
        <end position="247"/>
    </location>
</feature>
<feature type="domain" description="CCHC-type" evidence="25">
    <location>
        <begin position="525"/>
        <end position="539"/>
    </location>
</feature>
<evidence type="ECO:0000256" key="9">
    <source>
        <dbReference type="ARBA" id="ARBA00022801"/>
    </source>
</evidence>
<keyword evidence="8" id="KW-0547">Nucleotide-binding</keyword>
<dbReference type="Gene3D" id="1.10.10.1460">
    <property type="match status" value="1"/>
</dbReference>
<dbReference type="Pfam" id="PF00098">
    <property type="entry name" value="zf-CCHC"/>
    <property type="match status" value="1"/>
</dbReference>
<dbReference type="EC" id="5.6.2.4" evidence="17"/>
<dbReference type="PANTHER" id="PTHR13710:SF108">
    <property type="entry name" value="ATP-DEPENDENT DNA HELICASE Q4"/>
    <property type="match status" value="1"/>
</dbReference>
<keyword evidence="29" id="KW-1185">Reference proteome</keyword>
<feature type="domain" description="Helicase ATP-binding" evidence="26">
    <location>
        <begin position="646"/>
        <end position="821"/>
    </location>
</feature>
<dbReference type="GO" id="GO:0008270">
    <property type="term" value="F:zinc ion binding"/>
    <property type="evidence" value="ECO:0007669"/>
    <property type="project" value="UniProtKB-KW"/>
</dbReference>
<feature type="compositionally biased region" description="Basic and acidic residues" evidence="24">
    <location>
        <begin position="308"/>
        <end position="323"/>
    </location>
</feature>
<dbReference type="GO" id="GO:0005524">
    <property type="term" value="F:ATP binding"/>
    <property type="evidence" value="ECO:0007669"/>
    <property type="project" value="UniProtKB-KW"/>
</dbReference>
<evidence type="ECO:0000256" key="21">
    <source>
        <dbReference type="ARBA" id="ARBA00078242"/>
    </source>
</evidence>
<evidence type="ECO:0000256" key="18">
    <source>
        <dbReference type="ARBA" id="ARBA00049360"/>
    </source>
</evidence>
<dbReference type="SMART" id="SM00487">
    <property type="entry name" value="DEXDc"/>
    <property type="match status" value="1"/>
</dbReference>
<evidence type="ECO:0000256" key="6">
    <source>
        <dbReference type="ARBA" id="ARBA00022553"/>
    </source>
</evidence>
<keyword evidence="11" id="KW-0862">Zinc</keyword>
<dbReference type="GO" id="GO:0005634">
    <property type="term" value="C:nucleus"/>
    <property type="evidence" value="ECO:0007669"/>
    <property type="project" value="UniProtKB-SubCell"/>
</dbReference>
<evidence type="ECO:0000256" key="11">
    <source>
        <dbReference type="ARBA" id="ARBA00022833"/>
    </source>
</evidence>
<protein>
    <recommendedName>
        <fullName evidence="19">ATP-dependent DNA helicase Q4</fullName>
        <ecNumber evidence="17">5.6.2.4</ecNumber>
    </recommendedName>
    <alternativeName>
        <fullName evidence="20">DNA 3'-5' helicase RecQ4</fullName>
    </alternativeName>
    <alternativeName>
        <fullName evidence="21">DNA helicase, RecQ-like type 4</fullName>
    </alternativeName>
    <alternativeName>
        <fullName evidence="22">RecQ protein-like 4</fullName>
    </alternativeName>
</protein>
<evidence type="ECO:0000259" key="26">
    <source>
        <dbReference type="PROSITE" id="PS51192"/>
    </source>
</evidence>